<evidence type="ECO:0000313" key="7">
    <source>
        <dbReference type="Proteomes" id="UP001141552"/>
    </source>
</evidence>
<dbReference type="InterPro" id="IPR056789">
    <property type="entry name" value="LRR_R13L1-DRL21"/>
</dbReference>
<protein>
    <recommendedName>
        <fullName evidence="5">RING-type domain-containing protein</fullName>
    </recommendedName>
</protein>
<dbReference type="OrthoDB" id="1749976at2759"/>
<dbReference type="PROSITE" id="PS50089">
    <property type="entry name" value="ZF_RING_2"/>
    <property type="match status" value="1"/>
</dbReference>
<reference evidence="6" key="1">
    <citation type="submission" date="2022-02" db="EMBL/GenBank/DDBJ databases">
        <authorList>
            <person name="Henning P.M."/>
            <person name="McCubbin A.G."/>
            <person name="Shore J.S."/>
        </authorList>
    </citation>
    <scope>NUCLEOTIDE SEQUENCE</scope>
    <source>
        <strain evidence="6">F60SS</strain>
        <tissue evidence="6">Leaves</tissue>
    </source>
</reference>
<dbReference type="SUPFAM" id="SSF52058">
    <property type="entry name" value="L domain-like"/>
    <property type="match status" value="1"/>
</dbReference>
<keyword evidence="1" id="KW-0479">Metal-binding</keyword>
<keyword evidence="2 4" id="KW-0863">Zinc-finger</keyword>
<feature type="domain" description="RING-type" evidence="5">
    <location>
        <begin position="106"/>
        <end position="150"/>
    </location>
</feature>
<organism evidence="6 7">
    <name type="scientific">Turnera subulata</name>
    <dbReference type="NCBI Taxonomy" id="218843"/>
    <lineage>
        <taxon>Eukaryota</taxon>
        <taxon>Viridiplantae</taxon>
        <taxon>Streptophyta</taxon>
        <taxon>Embryophyta</taxon>
        <taxon>Tracheophyta</taxon>
        <taxon>Spermatophyta</taxon>
        <taxon>Magnoliopsida</taxon>
        <taxon>eudicotyledons</taxon>
        <taxon>Gunneridae</taxon>
        <taxon>Pentapetalae</taxon>
        <taxon>rosids</taxon>
        <taxon>fabids</taxon>
        <taxon>Malpighiales</taxon>
        <taxon>Passifloraceae</taxon>
        <taxon>Turnera</taxon>
    </lineage>
</organism>
<dbReference type="InterPro" id="IPR001841">
    <property type="entry name" value="Znf_RING"/>
</dbReference>
<evidence type="ECO:0000256" key="2">
    <source>
        <dbReference type="ARBA" id="ARBA00022771"/>
    </source>
</evidence>
<dbReference type="PANTHER" id="PTHR45798:SF97">
    <property type="entry name" value="ALCOHOL-SENSITIVE RING FINGER PROTEIN 1"/>
    <property type="match status" value="1"/>
</dbReference>
<dbReference type="Gene3D" id="3.30.40.10">
    <property type="entry name" value="Zinc/RING finger domain, C3HC4 (zinc finger)"/>
    <property type="match status" value="1"/>
</dbReference>
<evidence type="ECO:0000256" key="4">
    <source>
        <dbReference type="PROSITE-ProRule" id="PRU00175"/>
    </source>
</evidence>
<gene>
    <name evidence="6" type="ORF">Tsubulata_034182</name>
</gene>
<dbReference type="PANTHER" id="PTHR45798">
    <property type="entry name" value="RING-H2 FINGER PROTEIN ATL61-RELATED-RELATED"/>
    <property type="match status" value="1"/>
</dbReference>
<evidence type="ECO:0000256" key="3">
    <source>
        <dbReference type="ARBA" id="ARBA00022833"/>
    </source>
</evidence>
<dbReference type="Proteomes" id="UP001141552">
    <property type="component" value="Unassembled WGS sequence"/>
</dbReference>
<reference evidence="6" key="2">
    <citation type="journal article" date="2023" name="Plants (Basel)">
        <title>Annotation of the Turnera subulata (Passifloraceae) Draft Genome Reveals the S-Locus Evolved after the Divergence of Turneroideae from Passifloroideae in a Stepwise Manner.</title>
        <authorList>
            <person name="Henning P.M."/>
            <person name="Roalson E.H."/>
            <person name="Mir W."/>
            <person name="McCubbin A.G."/>
            <person name="Shore J.S."/>
        </authorList>
    </citation>
    <scope>NUCLEOTIDE SEQUENCE</scope>
    <source>
        <strain evidence="6">F60SS</strain>
    </source>
</reference>
<name>A0A9Q0GII4_9ROSI</name>
<dbReference type="EMBL" id="JAKUCV010000745">
    <property type="protein sequence ID" value="KAJ4848946.1"/>
    <property type="molecule type" value="Genomic_DNA"/>
</dbReference>
<dbReference type="Gene3D" id="3.80.10.10">
    <property type="entry name" value="Ribonuclease Inhibitor"/>
    <property type="match status" value="1"/>
</dbReference>
<dbReference type="Pfam" id="PF25019">
    <property type="entry name" value="LRR_R13L1-DRL21"/>
    <property type="match status" value="1"/>
</dbReference>
<dbReference type="Pfam" id="PF13639">
    <property type="entry name" value="zf-RING_2"/>
    <property type="match status" value="1"/>
</dbReference>
<keyword evidence="3" id="KW-0862">Zinc</keyword>
<accession>A0A9Q0GII4</accession>
<evidence type="ECO:0000259" key="5">
    <source>
        <dbReference type="PROSITE" id="PS50089"/>
    </source>
</evidence>
<dbReference type="SUPFAM" id="SSF57850">
    <property type="entry name" value="RING/U-box"/>
    <property type="match status" value="1"/>
</dbReference>
<proteinExistence type="predicted"/>
<evidence type="ECO:0000313" key="6">
    <source>
        <dbReference type="EMBL" id="KAJ4848946.1"/>
    </source>
</evidence>
<dbReference type="GO" id="GO:0008270">
    <property type="term" value="F:zinc ion binding"/>
    <property type="evidence" value="ECO:0007669"/>
    <property type="project" value="UniProtKB-KW"/>
</dbReference>
<keyword evidence="7" id="KW-1185">Reference proteome</keyword>
<comment type="caution">
    <text evidence="6">The sequence shown here is derived from an EMBL/GenBank/DDBJ whole genome shotgun (WGS) entry which is preliminary data.</text>
</comment>
<dbReference type="InterPro" id="IPR052788">
    <property type="entry name" value="RING-type_E3_ligase_ATL"/>
</dbReference>
<dbReference type="SMART" id="SM00184">
    <property type="entry name" value="RING"/>
    <property type="match status" value="1"/>
</dbReference>
<dbReference type="InterPro" id="IPR032675">
    <property type="entry name" value="LRR_dom_sf"/>
</dbReference>
<dbReference type="AlphaFoldDB" id="A0A9Q0GII4"/>
<dbReference type="InterPro" id="IPR013083">
    <property type="entry name" value="Znf_RING/FYVE/PHD"/>
</dbReference>
<evidence type="ECO:0000256" key="1">
    <source>
        <dbReference type="ARBA" id="ARBA00022723"/>
    </source>
</evidence>
<sequence>MHELVLEKSQPHEDIESLTIKGYGGKNFPLWLTDSNSLSSIVSICLKQCTQCSSLPPFGQLPSLKHLEIEGLDLGVEFYSKDPFQTLETLTTEWSPGWSKWMDEYCAICLDSFVDGSKVRMLVKCKHVFDAYCVDVWVQMLRHPCCPICKQPFVPPTTHKVRGSRAIRTSAHASSS</sequence>